<evidence type="ECO:0000313" key="5">
    <source>
        <dbReference type="Proteomes" id="UP001165122"/>
    </source>
</evidence>
<dbReference type="Pfam" id="PF07885">
    <property type="entry name" value="Ion_trans_2"/>
    <property type="match status" value="1"/>
</dbReference>
<reference evidence="5" key="1">
    <citation type="journal article" date="2023" name="Commun. Biol.">
        <title>Genome analysis of Parmales, the sister group of diatoms, reveals the evolutionary specialization of diatoms from phago-mixotrophs to photoautotrophs.</title>
        <authorList>
            <person name="Ban H."/>
            <person name="Sato S."/>
            <person name="Yoshikawa S."/>
            <person name="Yamada K."/>
            <person name="Nakamura Y."/>
            <person name="Ichinomiya M."/>
            <person name="Sato N."/>
            <person name="Blanc-Mathieu R."/>
            <person name="Endo H."/>
            <person name="Kuwata A."/>
            <person name="Ogata H."/>
        </authorList>
    </citation>
    <scope>NUCLEOTIDE SEQUENCE [LARGE SCALE GENOMIC DNA]</scope>
    <source>
        <strain evidence="5">NIES 3700</strain>
    </source>
</reference>
<dbReference type="SUPFAM" id="SSF81324">
    <property type="entry name" value="Voltage-gated potassium channels"/>
    <property type="match status" value="1"/>
</dbReference>
<dbReference type="OrthoDB" id="78621at2759"/>
<sequence>MNDAKVADLARMPGPPAPLTPKSPKSPLSESHSGLKHRQGAKTKRQVVKVNNIKSKKIGKLAGKSVELKVNPLFERVGDYTKDPERRMIDVRLNFLSLFGVVLGVLQLEIAWSQKTIIIEYDDGLFGSFRGEPIKMVNYGNPIAAEVLRILGTLLTLTIIYFRFDLYKYEKERKESLWNNLITLDFVYDQRMFLKFLLEMTVMAIHPLPFCGEQVIPTCFMFCRSFLVLHIMRDFSDVYRMRKDIVTKVFDKIPSPEFNSFQSIQFQLINSPLRFLTLSAMFFWAILSYSIYAIEREYMPQEFTLKYSCWHSVTVMTTLGYDFTPSTEMGKFVTILTALAGISLETVAVVTILENLALSHYQNLALNFMEKHHSEEKEEYAAAVYVQECFRWVIYRNNQEKLRSTVKGYEHVDSAELTRKKELASQKKQARKLLEFRSARRFKQLKMMSMGEPIIDRFNGMEIKLFKELRQQSISIDKLKTALGVKRDEFDRGTKIMDFTGLQESVADNMELLKAMAPKKKHFYQKLKKKKEERAKESENDAIEEGDDEEGDEEEGGDDEISAIVKQSSEARTVVDGGNVSPKLPPMNRVVESANY</sequence>
<evidence type="ECO:0000256" key="1">
    <source>
        <dbReference type="SAM" id="MobiDB-lite"/>
    </source>
</evidence>
<name>A0A9W6ZZL1_9STRA</name>
<feature type="compositionally biased region" description="Acidic residues" evidence="1">
    <location>
        <begin position="540"/>
        <end position="561"/>
    </location>
</feature>
<keyword evidence="2" id="KW-0812">Transmembrane</keyword>
<dbReference type="PANTHER" id="PTHR10153">
    <property type="entry name" value="SMALL CONDUCTANCE CALCIUM-ACTIVATED POTASSIUM CHANNEL"/>
    <property type="match status" value="1"/>
</dbReference>
<accession>A0A9W6ZZL1</accession>
<dbReference type="Gene3D" id="1.10.287.70">
    <property type="match status" value="1"/>
</dbReference>
<protein>
    <recommendedName>
        <fullName evidence="3">Potassium channel domain-containing protein</fullName>
    </recommendedName>
</protein>
<dbReference type="Proteomes" id="UP001165122">
    <property type="component" value="Unassembled WGS sequence"/>
</dbReference>
<proteinExistence type="predicted"/>
<dbReference type="InterPro" id="IPR013099">
    <property type="entry name" value="K_chnl_dom"/>
</dbReference>
<dbReference type="AlphaFoldDB" id="A0A9W6ZZL1"/>
<gene>
    <name evidence="4" type="ORF">TrLO_g2213</name>
</gene>
<evidence type="ECO:0000259" key="3">
    <source>
        <dbReference type="Pfam" id="PF07885"/>
    </source>
</evidence>
<keyword evidence="2" id="KW-0472">Membrane</keyword>
<feature type="compositionally biased region" description="Basic and acidic residues" evidence="1">
    <location>
        <begin position="530"/>
        <end position="539"/>
    </location>
</feature>
<feature type="transmembrane region" description="Helical" evidence="2">
    <location>
        <begin position="143"/>
        <end position="164"/>
    </location>
</feature>
<keyword evidence="5" id="KW-1185">Reference proteome</keyword>
<feature type="transmembrane region" description="Helical" evidence="2">
    <location>
        <begin position="275"/>
        <end position="294"/>
    </location>
</feature>
<feature type="domain" description="Potassium channel" evidence="3">
    <location>
        <begin position="281"/>
        <end position="354"/>
    </location>
</feature>
<comment type="caution">
    <text evidence="4">The sequence shown here is derived from an EMBL/GenBank/DDBJ whole genome shotgun (WGS) entry which is preliminary data.</text>
</comment>
<feature type="region of interest" description="Disordered" evidence="1">
    <location>
        <begin position="1"/>
        <end position="46"/>
    </location>
</feature>
<keyword evidence="2" id="KW-1133">Transmembrane helix</keyword>
<dbReference type="InterPro" id="IPR015449">
    <property type="entry name" value="K_chnl_Ca-activ_SK"/>
</dbReference>
<evidence type="ECO:0000256" key="2">
    <source>
        <dbReference type="SAM" id="Phobius"/>
    </source>
</evidence>
<organism evidence="4 5">
    <name type="scientific">Triparma laevis f. longispina</name>
    <dbReference type="NCBI Taxonomy" id="1714387"/>
    <lineage>
        <taxon>Eukaryota</taxon>
        <taxon>Sar</taxon>
        <taxon>Stramenopiles</taxon>
        <taxon>Ochrophyta</taxon>
        <taxon>Bolidophyceae</taxon>
        <taxon>Parmales</taxon>
        <taxon>Triparmaceae</taxon>
        <taxon>Triparma</taxon>
    </lineage>
</organism>
<evidence type="ECO:0000313" key="4">
    <source>
        <dbReference type="EMBL" id="GMH60045.1"/>
    </source>
</evidence>
<feature type="compositionally biased region" description="Low complexity" evidence="1">
    <location>
        <begin position="22"/>
        <end position="32"/>
    </location>
</feature>
<dbReference type="GO" id="GO:0016286">
    <property type="term" value="F:small conductance calcium-activated potassium channel activity"/>
    <property type="evidence" value="ECO:0007669"/>
    <property type="project" value="InterPro"/>
</dbReference>
<feature type="compositionally biased region" description="Basic residues" evidence="1">
    <location>
        <begin position="34"/>
        <end position="46"/>
    </location>
</feature>
<feature type="region of interest" description="Disordered" evidence="1">
    <location>
        <begin position="528"/>
        <end position="596"/>
    </location>
</feature>
<dbReference type="GO" id="GO:0016020">
    <property type="term" value="C:membrane"/>
    <property type="evidence" value="ECO:0007669"/>
    <property type="project" value="InterPro"/>
</dbReference>
<feature type="transmembrane region" description="Helical" evidence="2">
    <location>
        <begin position="93"/>
        <end position="112"/>
    </location>
</feature>
<dbReference type="EMBL" id="BRXW01000494">
    <property type="protein sequence ID" value="GMH60045.1"/>
    <property type="molecule type" value="Genomic_DNA"/>
</dbReference>